<organism evidence="1 2">
    <name type="scientific">Niastella soli</name>
    <dbReference type="NCBI Taxonomy" id="2821487"/>
    <lineage>
        <taxon>Bacteria</taxon>
        <taxon>Pseudomonadati</taxon>
        <taxon>Bacteroidota</taxon>
        <taxon>Chitinophagia</taxon>
        <taxon>Chitinophagales</taxon>
        <taxon>Chitinophagaceae</taxon>
        <taxon>Niastella</taxon>
    </lineage>
</organism>
<name>A0ABS3YZX5_9BACT</name>
<keyword evidence="2" id="KW-1185">Reference proteome</keyword>
<evidence type="ECO:0000313" key="2">
    <source>
        <dbReference type="Proteomes" id="UP000677244"/>
    </source>
</evidence>
<gene>
    <name evidence="1" type="ORF">J7I42_21900</name>
</gene>
<dbReference type="Proteomes" id="UP000677244">
    <property type="component" value="Unassembled WGS sequence"/>
</dbReference>
<sequence>MASLFNSRTSLLNCFLVILLLLGNLGCEKELSKDTLGSGGIPGGGGGGGNNSTGSAVFNLVPAGNSCTDAVVTGFIEAGTILGTDALLTVTVNVTTVGDWTYSTASKDGFSFVGTGFFTNTGAQVITLQAVGKPILAGIFPFNLTFGNSPCSVAVVVTKP</sequence>
<dbReference type="RefSeq" id="WP_209141017.1">
    <property type="nucleotide sequence ID" value="NZ_JAGHKO010000005.1"/>
</dbReference>
<reference evidence="1 2" key="1">
    <citation type="submission" date="2021-03" db="EMBL/GenBank/DDBJ databases">
        <title>Assistant Professor.</title>
        <authorList>
            <person name="Huq M.A."/>
        </authorList>
    </citation>
    <scope>NUCLEOTIDE SEQUENCE [LARGE SCALE GENOMIC DNA]</scope>
    <source>
        <strain evidence="1 2">MAH-29</strain>
    </source>
</reference>
<comment type="caution">
    <text evidence="1">The sequence shown here is derived from an EMBL/GenBank/DDBJ whole genome shotgun (WGS) entry which is preliminary data.</text>
</comment>
<dbReference type="EMBL" id="JAGHKO010000005">
    <property type="protein sequence ID" value="MBO9202960.1"/>
    <property type="molecule type" value="Genomic_DNA"/>
</dbReference>
<protein>
    <recommendedName>
        <fullName evidence="3">Lipoprotein</fullName>
    </recommendedName>
</protein>
<accession>A0ABS3YZX5</accession>
<evidence type="ECO:0008006" key="3">
    <source>
        <dbReference type="Google" id="ProtNLM"/>
    </source>
</evidence>
<evidence type="ECO:0000313" key="1">
    <source>
        <dbReference type="EMBL" id="MBO9202960.1"/>
    </source>
</evidence>
<proteinExistence type="predicted"/>